<feature type="domain" description="SUEL-type lectin" evidence="3">
    <location>
        <begin position="403"/>
        <end position="488"/>
    </location>
</feature>
<evidence type="ECO:0000313" key="5">
    <source>
        <dbReference type="Proteomes" id="UP000034805"/>
    </source>
</evidence>
<comment type="caution">
    <text evidence="4">The sequence shown here is derived from an EMBL/GenBank/DDBJ whole genome shotgun (WGS) entry which is preliminary data.</text>
</comment>
<dbReference type="InterPro" id="IPR000922">
    <property type="entry name" value="Lectin_gal-bd_dom"/>
</dbReference>
<dbReference type="EMBL" id="JARO02001476">
    <property type="protein sequence ID" value="KPP75373.1"/>
    <property type="molecule type" value="Genomic_DNA"/>
</dbReference>
<dbReference type="PANTHER" id="PTHR46780">
    <property type="entry name" value="PROTEIN EVA-1"/>
    <property type="match status" value="1"/>
</dbReference>
<feature type="domain" description="SUEL-type lectin" evidence="3">
    <location>
        <begin position="77"/>
        <end position="162"/>
    </location>
</feature>
<dbReference type="GO" id="GO:0030246">
    <property type="term" value="F:carbohydrate binding"/>
    <property type="evidence" value="ECO:0007669"/>
    <property type="project" value="UniProtKB-KW"/>
</dbReference>
<dbReference type="FunFam" id="2.60.120.740:FF:000001">
    <property type="entry name" value="Adhesion G protein-coupled receptor L2"/>
    <property type="match status" value="2"/>
</dbReference>
<dbReference type="PROSITE" id="PS50228">
    <property type="entry name" value="SUEL_LECTIN"/>
    <property type="match status" value="6"/>
</dbReference>
<reference evidence="4 5" key="1">
    <citation type="submission" date="2015-08" db="EMBL/GenBank/DDBJ databases">
        <title>The genome of the Asian arowana (Scleropages formosus).</title>
        <authorList>
            <person name="Tan M.H."/>
            <person name="Gan H.M."/>
            <person name="Croft L.J."/>
            <person name="Austin C.M."/>
        </authorList>
    </citation>
    <scope>NUCLEOTIDE SEQUENCE [LARGE SCALE GENOMIC DNA]</scope>
    <source>
        <strain evidence="4">Aro1</strain>
    </source>
</reference>
<gene>
    <name evidence="4" type="ORF">Z043_105383</name>
</gene>
<keyword evidence="1 4" id="KW-0430">Lectin</keyword>
<dbReference type="CDD" id="cd22834">
    <property type="entry name" value="Gal_Rha_Lectin_CSL1_rpt2"/>
    <property type="match status" value="2"/>
</dbReference>
<evidence type="ECO:0000313" key="4">
    <source>
        <dbReference type="EMBL" id="KPP75373.1"/>
    </source>
</evidence>
<feature type="domain" description="SUEL-type lectin" evidence="3">
    <location>
        <begin position="238"/>
        <end position="325"/>
    </location>
</feature>
<feature type="domain" description="SUEL-type lectin" evidence="3">
    <location>
        <begin position="564"/>
        <end position="651"/>
    </location>
</feature>
<evidence type="ECO:0000256" key="1">
    <source>
        <dbReference type="ARBA" id="ARBA00022734"/>
    </source>
</evidence>
<keyword evidence="2" id="KW-0677">Repeat</keyword>
<dbReference type="InterPro" id="IPR043159">
    <property type="entry name" value="Lectin_gal-bd_sf"/>
</dbReference>
<organism evidence="4 5">
    <name type="scientific">Scleropages formosus</name>
    <name type="common">Asian bonytongue</name>
    <name type="synonym">Osteoglossum formosum</name>
    <dbReference type="NCBI Taxonomy" id="113540"/>
    <lineage>
        <taxon>Eukaryota</taxon>
        <taxon>Metazoa</taxon>
        <taxon>Chordata</taxon>
        <taxon>Craniata</taxon>
        <taxon>Vertebrata</taxon>
        <taxon>Euteleostomi</taxon>
        <taxon>Actinopterygii</taxon>
        <taxon>Neopterygii</taxon>
        <taxon>Teleostei</taxon>
        <taxon>Osteoglossocephala</taxon>
        <taxon>Osteoglossomorpha</taxon>
        <taxon>Osteoglossiformes</taxon>
        <taxon>Osteoglossidae</taxon>
        <taxon>Scleropages</taxon>
    </lineage>
</organism>
<feature type="domain" description="SUEL-type lectin" evidence="3">
    <location>
        <begin position="321"/>
        <end position="407"/>
    </location>
</feature>
<protein>
    <submittedName>
        <fullName evidence="4">L-rhamnose-binding lectin CSL2-like</fullName>
    </submittedName>
</protein>
<dbReference type="STRING" id="113540.ENSSFOP00015006063"/>
<name>A0A0P7UYV9_SCLFO</name>
<feature type="domain" description="SUEL-type lectin" evidence="3">
    <location>
        <begin position="1"/>
        <end position="81"/>
    </location>
</feature>
<evidence type="ECO:0000256" key="2">
    <source>
        <dbReference type="ARBA" id="ARBA00022737"/>
    </source>
</evidence>
<dbReference type="AlphaFoldDB" id="A0A0P7UYV9"/>
<sequence>MGTGVIKIRSANYGRTNGYTCSAGVPAQQRTNVWCNQPEAYSILSQRCDGSQYCELNVGPEQFPDPCANTFKYLNTSYSCLHAGAGVIKVFRATYGRRDGTTCTSGRPPRQLVNVNCFQSRTLQISNSCNGKNSCSLTTSHPSFSDPCYGTYKYLEVTYGCYPARSNLIQVFYTNYGRRDNKTCAKGRPSSELADIDCFQSRTLQISARCNGNNTCLVSATDPSFPDPCSGIYKYLEVTYGCYPARNDAIRIYKANYGRRKRDICSHLHPWFKLKNVNCLLPETLHLMSNRCNGKSQCEVKVDNGVFTDPCAGTYKYLEVSYGCLPFKEGIIKIESANYGRTNGITCSQGVPTQQLTNVQCNQPGVYCLVSQRCDGTKKCEVSVGPTEFSDPCADTFKYLETSYSCIPARADFIKIFHTTYGRRDSTTCSAGRPPTQLANVNCFLCRTLQISNSCDGKNLCSVIATDQSFPDPCFGTYKYLEVSYGCYSARKDFIKVLHATYGRRDKTTCSNGRPPTEVAVANCYQPRTLQISSRCDGKNRCFATFPDPSFSDPCVGTYKYLEVTYRCYPARNNVIRILEANYGRRSRTICTTGRPQSQLENVNCLLPETFRVMSDRCDGKSRCEMLAENSIFTDPCYGTYKYLEVSYSCFPPRIA</sequence>
<proteinExistence type="predicted"/>
<accession>A0A0P7UYV9</accession>
<dbReference type="Gene3D" id="2.60.120.740">
    <property type="match status" value="8"/>
</dbReference>
<dbReference type="Pfam" id="PF02140">
    <property type="entry name" value="SUEL_Lectin"/>
    <property type="match status" value="8"/>
</dbReference>
<dbReference type="Proteomes" id="UP000034805">
    <property type="component" value="Unassembled WGS sequence"/>
</dbReference>
<evidence type="ECO:0000259" key="3">
    <source>
        <dbReference type="PROSITE" id="PS50228"/>
    </source>
</evidence>